<dbReference type="Gene3D" id="1.10.150.240">
    <property type="entry name" value="Putative phosphatase, domain 2"/>
    <property type="match status" value="1"/>
</dbReference>
<evidence type="ECO:0000313" key="1">
    <source>
        <dbReference type="EMBL" id="MFC0568363.1"/>
    </source>
</evidence>
<dbReference type="Gene3D" id="3.40.50.1000">
    <property type="entry name" value="HAD superfamily/HAD-like"/>
    <property type="match status" value="1"/>
</dbReference>
<accession>A0ABV6P5R4</accession>
<dbReference type="RefSeq" id="WP_377343856.1">
    <property type="nucleotide sequence ID" value="NZ_JBHLUE010000034.1"/>
</dbReference>
<proteinExistence type="predicted"/>
<dbReference type="InterPro" id="IPR036412">
    <property type="entry name" value="HAD-like_sf"/>
</dbReference>
<dbReference type="Pfam" id="PF13242">
    <property type="entry name" value="Hydrolase_like"/>
    <property type="match status" value="1"/>
</dbReference>
<keyword evidence="2" id="KW-1185">Reference proteome</keyword>
<sequence length="216" mass="23355">MARARTHLVWDWNGTLLNDLTLVVDSTNQVFGTLGAAAVSIDQHRTKFRRPIADYYAEVLGRAVDAAEFERLDKIFHDTYRLGLTGCGLATDATGAIRSWGGSQSLLSMWFHEELVPAVETYGLTGMFRRVDGLRGIVGGDRKAEHLARHLAALEVDGAATVLIGDSIDDADAAESVGARCVLYTGGFTDPERLRRSGRPVADSLTEAVRLAAALP</sequence>
<dbReference type="PANTHER" id="PTHR43434:SF1">
    <property type="entry name" value="PHOSPHOGLYCOLATE PHOSPHATASE"/>
    <property type="match status" value="1"/>
</dbReference>
<dbReference type="InterPro" id="IPR023214">
    <property type="entry name" value="HAD_sf"/>
</dbReference>
<keyword evidence="1" id="KW-0378">Hydrolase</keyword>
<gene>
    <name evidence="1" type="ORF">ACFFHU_30020</name>
</gene>
<dbReference type="EC" id="3.-.-.-" evidence="1"/>
<dbReference type="InterPro" id="IPR023198">
    <property type="entry name" value="PGP-like_dom2"/>
</dbReference>
<evidence type="ECO:0000313" key="2">
    <source>
        <dbReference type="Proteomes" id="UP001589894"/>
    </source>
</evidence>
<dbReference type="GO" id="GO:0016787">
    <property type="term" value="F:hydrolase activity"/>
    <property type="evidence" value="ECO:0007669"/>
    <property type="project" value="UniProtKB-KW"/>
</dbReference>
<protein>
    <submittedName>
        <fullName evidence="1">HAD family hydrolase</fullName>
        <ecNumber evidence="1">3.-.-.-</ecNumber>
    </submittedName>
</protein>
<dbReference type="InterPro" id="IPR050155">
    <property type="entry name" value="HAD-like_hydrolase_sf"/>
</dbReference>
<dbReference type="EMBL" id="JBHLUE010000034">
    <property type="protein sequence ID" value="MFC0568363.1"/>
    <property type="molecule type" value="Genomic_DNA"/>
</dbReference>
<dbReference type="SUPFAM" id="SSF56784">
    <property type="entry name" value="HAD-like"/>
    <property type="match status" value="1"/>
</dbReference>
<dbReference type="PANTHER" id="PTHR43434">
    <property type="entry name" value="PHOSPHOGLYCOLATE PHOSPHATASE"/>
    <property type="match status" value="1"/>
</dbReference>
<comment type="caution">
    <text evidence="1">The sequence shown here is derived from an EMBL/GenBank/DDBJ whole genome shotgun (WGS) entry which is preliminary data.</text>
</comment>
<name>A0ABV6P5R4_9ACTN</name>
<reference evidence="1 2" key="1">
    <citation type="submission" date="2024-09" db="EMBL/GenBank/DDBJ databases">
        <authorList>
            <person name="Sun Q."/>
            <person name="Mori K."/>
        </authorList>
    </citation>
    <scope>NUCLEOTIDE SEQUENCE [LARGE SCALE GENOMIC DNA]</scope>
    <source>
        <strain evidence="1 2">TBRC 2205</strain>
    </source>
</reference>
<organism evidence="1 2">
    <name type="scientific">Plantactinospora siamensis</name>
    <dbReference type="NCBI Taxonomy" id="555372"/>
    <lineage>
        <taxon>Bacteria</taxon>
        <taxon>Bacillati</taxon>
        <taxon>Actinomycetota</taxon>
        <taxon>Actinomycetes</taxon>
        <taxon>Micromonosporales</taxon>
        <taxon>Micromonosporaceae</taxon>
        <taxon>Plantactinospora</taxon>
    </lineage>
</organism>
<dbReference type="Proteomes" id="UP001589894">
    <property type="component" value="Unassembled WGS sequence"/>
</dbReference>